<evidence type="ECO:0000313" key="1">
    <source>
        <dbReference type="EMBL" id="GAV00138.1"/>
    </source>
</evidence>
<proteinExistence type="predicted"/>
<gene>
    <name evidence="1" type="primary">RvY_11029</name>
    <name evidence="1" type="synonym">RvY_11029.1</name>
    <name evidence="1" type="ORF">RvY_11029-1</name>
</gene>
<dbReference type="Proteomes" id="UP000186922">
    <property type="component" value="Unassembled WGS sequence"/>
</dbReference>
<reference evidence="1 2" key="1">
    <citation type="journal article" date="2016" name="Nat. Commun.">
        <title>Extremotolerant tardigrade genome and improved radiotolerance of human cultured cells by tardigrade-unique protein.</title>
        <authorList>
            <person name="Hashimoto T."/>
            <person name="Horikawa D.D."/>
            <person name="Saito Y."/>
            <person name="Kuwahara H."/>
            <person name="Kozuka-Hata H."/>
            <person name="Shin-I T."/>
            <person name="Minakuchi Y."/>
            <person name="Ohishi K."/>
            <person name="Motoyama A."/>
            <person name="Aizu T."/>
            <person name="Enomoto A."/>
            <person name="Kondo K."/>
            <person name="Tanaka S."/>
            <person name="Hara Y."/>
            <person name="Koshikawa S."/>
            <person name="Sagara H."/>
            <person name="Miura T."/>
            <person name="Yokobori S."/>
            <person name="Miyagawa K."/>
            <person name="Suzuki Y."/>
            <person name="Kubo T."/>
            <person name="Oyama M."/>
            <person name="Kohara Y."/>
            <person name="Fujiyama A."/>
            <person name="Arakawa K."/>
            <person name="Katayama T."/>
            <person name="Toyoda A."/>
            <person name="Kunieda T."/>
        </authorList>
    </citation>
    <scope>NUCLEOTIDE SEQUENCE [LARGE SCALE GENOMIC DNA]</scope>
    <source>
        <strain evidence="1 2">YOKOZUNA-1</strain>
    </source>
</reference>
<organism evidence="1 2">
    <name type="scientific">Ramazzottius varieornatus</name>
    <name type="common">Water bear</name>
    <name type="synonym">Tardigrade</name>
    <dbReference type="NCBI Taxonomy" id="947166"/>
    <lineage>
        <taxon>Eukaryota</taxon>
        <taxon>Metazoa</taxon>
        <taxon>Ecdysozoa</taxon>
        <taxon>Tardigrada</taxon>
        <taxon>Eutardigrada</taxon>
        <taxon>Parachela</taxon>
        <taxon>Hypsibioidea</taxon>
        <taxon>Ramazzottiidae</taxon>
        <taxon>Ramazzottius</taxon>
    </lineage>
</organism>
<sequence length="138" mass="15814">MLRCALEYKLINCAEKFPFLSFAPPDSAMESVNPLNILNLLLSDYEQHLQLSDSPSESDKMLKTLIEGTSTVNFYSYVDFPKHISGLVLCLQTSWTSRSAKLEVRYRPLKIFDMSSRLACRRSISWKSLSLNQTVPWT</sequence>
<accession>A0A1D1VK69</accession>
<dbReference type="AlphaFoldDB" id="A0A1D1VK69"/>
<dbReference type="EMBL" id="BDGG01000006">
    <property type="protein sequence ID" value="GAV00138.1"/>
    <property type="molecule type" value="Genomic_DNA"/>
</dbReference>
<evidence type="ECO:0000313" key="2">
    <source>
        <dbReference type="Proteomes" id="UP000186922"/>
    </source>
</evidence>
<protein>
    <submittedName>
        <fullName evidence="1">Uncharacterized protein</fullName>
    </submittedName>
</protein>
<name>A0A1D1VK69_RAMVA</name>
<comment type="caution">
    <text evidence="1">The sequence shown here is derived from an EMBL/GenBank/DDBJ whole genome shotgun (WGS) entry which is preliminary data.</text>
</comment>
<keyword evidence="2" id="KW-1185">Reference proteome</keyword>